<dbReference type="OrthoDB" id="1100027at2"/>
<dbReference type="RefSeq" id="WP_115543132.1">
    <property type="nucleotide sequence ID" value="NZ_NXLQ01000011.1"/>
</dbReference>
<dbReference type="InterPro" id="IPR002654">
    <property type="entry name" value="Glyco_trans_25"/>
</dbReference>
<organism evidence="2 3">
    <name type="scientific">Helicobacter didelphidarum</name>
    <dbReference type="NCBI Taxonomy" id="2040648"/>
    <lineage>
        <taxon>Bacteria</taxon>
        <taxon>Pseudomonadati</taxon>
        <taxon>Campylobacterota</taxon>
        <taxon>Epsilonproteobacteria</taxon>
        <taxon>Campylobacterales</taxon>
        <taxon>Helicobacteraceae</taxon>
        <taxon>Helicobacter</taxon>
    </lineage>
</organism>
<keyword evidence="3" id="KW-1185">Reference proteome</keyword>
<sequence>MKIFIINLERSRDRRRRMQEKIQKLTPPPLSQCQQSKNYEFIFFKATDSKNEELEKYKKHFKPMLCYLLHGRILANSEIACYASHFRLWEECVKLNEPIIVLEDDIYFEDNFFSVLDEIRESKIGFVRLYYLDKRRAKYTYQIRNTHFYWTLKNTNGIQGYYITPHTASKFLAQKWDSPVDIQMEFVARHKVDNIIYCPFCIGEDSTASSSTITSERLTTLNTGNNSYITLKYKIARPFYRFYVQMQRAIFKLFYTPPKMP</sequence>
<reference evidence="2 3" key="1">
    <citation type="submission" date="2018-04" db="EMBL/GenBank/DDBJ databases">
        <title>Novel Campyloabacter and Helicobacter Species and Strains.</title>
        <authorList>
            <person name="Mannion A.J."/>
            <person name="Shen Z."/>
            <person name="Fox J.G."/>
        </authorList>
    </citation>
    <scope>NUCLEOTIDE SEQUENCE [LARGE SCALE GENOMIC DNA]</scope>
    <source>
        <strain evidence="2 3">MIT 17-337</strain>
    </source>
</reference>
<evidence type="ECO:0000313" key="3">
    <source>
        <dbReference type="Proteomes" id="UP000256379"/>
    </source>
</evidence>
<dbReference type="AlphaFoldDB" id="A0A3D8ILE3"/>
<comment type="caution">
    <text evidence="2">The sequence shown here is derived from an EMBL/GenBank/DDBJ whole genome shotgun (WGS) entry which is preliminary data.</text>
</comment>
<dbReference type="Proteomes" id="UP000256379">
    <property type="component" value="Unassembled WGS sequence"/>
</dbReference>
<evidence type="ECO:0000313" key="2">
    <source>
        <dbReference type="EMBL" id="RDU65726.1"/>
    </source>
</evidence>
<evidence type="ECO:0000259" key="1">
    <source>
        <dbReference type="Pfam" id="PF01755"/>
    </source>
</evidence>
<accession>A0A3D8ILE3</accession>
<proteinExistence type="predicted"/>
<dbReference type="EMBL" id="NXLQ01000011">
    <property type="protein sequence ID" value="RDU65726.1"/>
    <property type="molecule type" value="Genomic_DNA"/>
</dbReference>
<dbReference type="CDD" id="cd06532">
    <property type="entry name" value="Glyco_transf_25"/>
    <property type="match status" value="1"/>
</dbReference>
<dbReference type="GO" id="GO:0016740">
    <property type="term" value="F:transferase activity"/>
    <property type="evidence" value="ECO:0007669"/>
    <property type="project" value="UniProtKB-KW"/>
</dbReference>
<name>A0A3D8ILE3_9HELI</name>
<protein>
    <submittedName>
        <fullName evidence="2">Lipooligosaccharide biosynthesis glycosyltransferase</fullName>
    </submittedName>
</protein>
<dbReference type="Pfam" id="PF01755">
    <property type="entry name" value="Glyco_transf_25"/>
    <property type="match status" value="1"/>
</dbReference>
<keyword evidence="2" id="KW-0808">Transferase</keyword>
<gene>
    <name evidence="2" type="ORF">CQA53_06080</name>
</gene>
<feature type="domain" description="Glycosyl transferase family 25" evidence="1">
    <location>
        <begin position="2"/>
        <end position="183"/>
    </location>
</feature>